<dbReference type="EMBL" id="BMIH01000004">
    <property type="protein sequence ID" value="GGB39853.1"/>
    <property type="molecule type" value="Genomic_DNA"/>
</dbReference>
<dbReference type="AlphaFoldDB" id="A0A916WYR4"/>
<sequence length="533" mass="58251">MSSEDPVTTTNPFAVLGITMRDDRARIMEAAEDRSDVLDAELCSQARATLINPRKRLEAELGWFPGTSPKVAEQALSTPVTRIGQLPLAGLAKANALAIAAERWTPAGIAELGAFLDELSAAVDGVDLHQVLREINEDREIAGFPSFSSAESAEDVLRDRRQGWRRSAMTVMERTPTAEMAEAMFLLVDKLEAEERFPLFMHELIADYALRAQPFMTKEVDGAKRLVAKARELAATRPDALSPLFEALKELLVTWDELTHPIQVSATLLGRKDSDSENLAFAVRGLSIDLYNDHHLIDEARQVSAMVGASFSALPRIANQVAEDAKALEKLAAEAAQEDADLSYAADIGTFSKTRLAIDKAGIEWRGRRTALTAVRGVRWGAVRKSVNGIPTGTDYLIAWTDGSSTTTAEFKNGAIFEAFVPKLWKGVGFRLVNEMVEKLGAGGELRFGSMIVRNDTVVLTRRKFLGSEPAEFAWADVSVTTADGSFIVNGPKGSKASASMAYREVDNIHFFEGLVRQAFKNGRVRLSEAFMA</sequence>
<accession>A0A916WYR4</accession>
<proteinExistence type="predicted"/>
<organism evidence="1 2">
    <name type="scientific">Sphingomonas metalli</name>
    <dbReference type="NCBI Taxonomy" id="1779358"/>
    <lineage>
        <taxon>Bacteria</taxon>
        <taxon>Pseudomonadati</taxon>
        <taxon>Pseudomonadota</taxon>
        <taxon>Alphaproteobacteria</taxon>
        <taxon>Sphingomonadales</taxon>
        <taxon>Sphingomonadaceae</taxon>
        <taxon>Sphingomonas</taxon>
    </lineage>
</organism>
<reference evidence="1" key="1">
    <citation type="journal article" date="2014" name="Int. J. Syst. Evol. Microbiol.">
        <title>Complete genome sequence of Corynebacterium casei LMG S-19264T (=DSM 44701T), isolated from a smear-ripened cheese.</title>
        <authorList>
            <consortium name="US DOE Joint Genome Institute (JGI-PGF)"/>
            <person name="Walter F."/>
            <person name="Albersmeier A."/>
            <person name="Kalinowski J."/>
            <person name="Ruckert C."/>
        </authorList>
    </citation>
    <scope>NUCLEOTIDE SEQUENCE</scope>
    <source>
        <strain evidence="1">CGMCC 1.15330</strain>
    </source>
</reference>
<gene>
    <name evidence="1" type="ORF">GCM10011380_31710</name>
</gene>
<evidence type="ECO:0000313" key="1">
    <source>
        <dbReference type="EMBL" id="GGB39853.1"/>
    </source>
</evidence>
<dbReference type="Proteomes" id="UP000623067">
    <property type="component" value="Unassembled WGS sequence"/>
</dbReference>
<name>A0A916WYR4_9SPHN</name>
<evidence type="ECO:0000313" key="2">
    <source>
        <dbReference type="Proteomes" id="UP000623067"/>
    </source>
</evidence>
<reference evidence="1" key="2">
    <citation type="submission" date="2020-09" db="EMBL/GenBank/DDBJ databases">
        <authorList>
            <person name="Sun Q."/>
            <person name="Zhou Y."/>
        </authorList>
    </citation>
    <scope>NUCLEOTIDE SEQUENCE</scope>
    <source>
        <strain evidence="1">CGMCC 1.15330</strain>
    </source>
</reference>
<protein>
    <submittedName>
        <fullName evidence="1">Uncharacterized protein</fullName>
    </submittedName>
</protein>
<comment type="caution">
    <text evidence="1">The sequence shown here is derived from an EMBL/GenBank/DDBJ whole genome shotgun (WGS) entry which is preliminary data.</text>
</comment>
<keyword evidence="2" id="KW-1185">Reference proteome</keyword>